<dbReference type="Gene3D" id="3.50.50.60">
    <property type="entry name" value="FAD/NAD(P)-binding domain"/>
    <property type="match status" value="1"/>
</dbReference>
<dbReference type="GO" id="GO:0071949">
    <property type="term" value="F:FAD binding"/>
    <property type="evidence" value="ECO:0007669"/>
    <property type="project" value="InterPro"/>
</dbReference>
<evidence type="ECO:0000256" key="4">
    <source>
        <dbReference type="ARBA" id="ARBA00023033"/>
    </source>
</evidence>
<evidence type="ECO:0000259" key="5">
    <source>
        <dbReference type="Pfam" id="PF01494"/>
    </source>
</evidence>
<keyword evidence="2" id="KW-0274">FAD</keyword>
<dbReference type="GO" id="GO:0004497">
    <property type="term" value="F:monooxygenase activity"/>
    <property type="evidence" value="ECO:0007669"/>
    <property type="project" value="UniProtKB-KW"/>
</dbReference>
<evidence type="ECO:0000313" key="7">
    <source>
        <dbReference type="Proteomes" id="UP001165065"/>
    </source>
</evidence>
<accession>A0A9W7L9V3</accession>
<comment type="caution">
    <text evidence="6">The sequence shown here is derived from an EMBL/GenBank/DDBJ whole genome shotgun (WGS) entry which is preliminary data.</text>
</comment>
<sequence length="300" mass="33165">MLLDEFEGMGEGVWWGKQIETFRKTKGDEKHGRNLEIIMKDGTVVGCDVIVGADGIRSTTRKRLTEEEDGLVYLDVFVMLGIFEPQKLGGLEEEEGSDSELDLLDGSTVFQMSDGSTRFYAMPYDTSRYMWQLSFPAPLDDAEAYKADLKGLAVKKCKGFKWVEGMILGTEESEISGYPVYDREVREDFRTGVGGGEFATVIGDAAHPMSPFKGQGANQGLIDGLKLARLMSKVEDWGDGGEVGGMLGEFEREMQGRAGVKVVKSREAAKFLHTDVVLEEGDVTRGGMEGLKREDLKRKL</sequence>
<proteinExistence type="predicted"/>
<evidence type="ECO:0000313" key="6">
    <source>
        <dbReference type="EMBL" id="GMI42257.1"/>
    </source>
</evidence>
<evidence type="ECO:0000256" key="1">
    <source>
        <dbReference type="ARBA" id="ARBA00022630"/>
    </source>
</evidence>
<dbReference type="Proteomes" id="UP001165065">
    <property type="component" value="Unassembled WGS sequence"/>
</dbReference>
<dbReference type="PANTHER" id="PTHR46972">
    <property type="entry name" value="MONOOXYGENASE ASQM-RELATED"/>
    <property type="match status" value="1"/>
</dbReference>
<dbReference type="InterPro" id="IPR036188">
    <property type="entry name" value="FAD/NAD-bd_sf"/>
</dbReference>
<feature type="domain" description="FAD-binding" evidence="5">
    <location>
        <begin position="43"/>
        <end position="235"/>
    </location>
</feature>
<organism evidence="6 7">
    <name type="scientific">Triparma columacea</name>
    <dbReference type="NCBI Taxonomy" id="722753"/>
    <lineage>
        <taxon>Eukaryota</taxon>
        <taxon>Sar</taxon>
        <taxon>Stramenopiles</taxon>
        <taxon>Ochrophyta</taxon>
        <taxon>Bolidophyceae</taxon>
        <taxon>Parmales</taxon>
        <taxon>Triparmaceae</taxon>
        <taxon>Triparma</taxon>
    </lineage>
</organism>
<dbReference type="PANTHER" id="PTHR46972:SF1">
    <property type="entry name" value="FAD DEPENDENT OXIDOREDUCTASE DOMAIN-CONTAINING PROTEIN"/>
    <property type="match status" value="1"/>
</dbReference>
<dbReference type="SUPFAM" id="SSF51905">
    <property type="entry name" value="FAD/NAD(P)-binding domain"/>
    <property type="match status" value="1"/>
</dbReference>
<keyword evidence="4" id="KW-0503">Monooxygenase</keyword>
<evidence type="ECO:0000256" key="3">
    <source>
        <dbReference type="ARBA" id="ARBA00023002"/>
    </source>
</evidence>
<name>A0A9W7L9V3_9STRA</name>
<dbReference type="Pfam" id="PF01494">
    <property type="entry name" value="FAD_binding_3"/>
    <property type="match status" value="1"/>
</dbReference>
<keyword evidence="1" id="KW-0285">Flavoprotein</keyword>
<dbReference type="AlphaFoldDB" id="A0A9W7L9V3"/>
<gene>
    <name evidence="6" type="ORF">TrCOL_g4136</name>
</gene>
<keyword evidence="3" id="KW-0560">Oxidoreductase</keyword>
<evidence type="ECO:0000256" key="2">
    <source>
        <dbReference type="ARBA" id="ARBA00022827"/>
    </source>
</evidence>
<dbReference type="InterPro" id="IPR002938">
    <property type="entry name" value="FAD-bd"/>
</dbReference>
<reference evidence="7" key="1">
    <citation type="journal article" date="2023" name="Commun. Biol.">
        <title>Genome analysis of Parmales, the sister group of diatoms, reveals the evolutionary specialization of diatoms from phago-mixotrophs to photoautotrophs.</title>
        <authorList>
            <person name="Ban H."/>
            <person name="Sato S."/>
            <person name="Yoshikawa S."/>
            <person name="Yamada K."/>
            <person name="Nakamura Y."/>
            <person name="Ichinomiya M."/>
            <person name="Sato N."/>
            <person name="Blanc-Mathieu R."/>
            <person name="Endo H."/>
            <person name="Kuwata A."/>
            <person name="Ogata H."/>
        </authorList>
    </citation>
    <scope>NUCLEOTIDE SEQUENCE [LARGE SCALE GENOMIC DNA]</scope>
</reference>
<dbReference type="OrthoDB" id="655030at2759"/>
<dbReference type="EMBL" id="BRYA01000168">
    <property type="protein sequence ID" value="GMI42257.1"/>
    <property type="molecule type" value="Genomic_DNA"/>
</dbReference>
<protein>
    <recommendedName>
        <fullName evidence="5">FAD-binding domain-containing protein</fullName>
    </recommendedName>
</protein>
<keyword evidence="7" id="KW-1185">Reference proteome</keyword>
<dbReference type="PRINTS" id="PR00420">
    <property type="entry name" value="RNGMNOXGNASE"/>
</dbReference>